<dbReference type="Pfam" id="PF01926">
    <property type="entry name" value="MMR_HSR1"/>
    <property type="match status" value="1"/>
</dbReference>
<dbReference type="Gene3D" id="3.40.50.300">
    <property type="entry name" value="P-loop containing nucleotide triphosphate hydrolases"/>
    <property type="match status" value="1"/>
</dbReference>
<evidence type="ECO:0000313" key="5">
    <source>
        <dbReference type="Proteomes" id="UP000244811"/>
    </source>
</evidence>
<dbReference type="SUPFAM" id="SSF52540">
    <property type="entry name" value="P-loop containing nucleoside triphosphate hydrolases"/>
    <property type="match status" value="1"/>
</dbReference>
<dbReference type="PANTHER" id="PTHR45782">
    <property type="entry name" value="MITOCHONDRIAL RIBOSOME-ASSOCIATED GTPASE 1"/>
    <property type="match status" value="1"/>
</dbReference>
<evidence type="ECO:0000256" key="2">
    <source>
        <dbReference type="ARBA" id="ARBA00023134"/>
    </source>
</evidence>
<keyword evidence="2" id="KW-0342">GTP-binding</keyword>
<gene>
    <name evidence="4" type="ORF">MACK_003445</name>
</gene>
<keyword evidence="1" id="KW-0547">Nucleotide-binding</keyword>
<dbReference type="GO" id="GO:0005525">
    <property type="term" value="F:GTP binding"/>
    <property type="evidence" value="ECO:0007669"/>
    <property type="project" value="UniProtKB-KW"/>
</dbReference>
<dbReference type="InterPro" id="IPR023179">
    <property type="entry name" value="GTP-bd_ortho_bundle_sf"/>
</dbReference>
<evidence type="ECO:0000259" key="3">
    <source>
        <dbReference type="Pfam" id="PF01926"/>
    </source>
</evidence>
<sequence length="392" mass="44799">MDSSQIINKKLMQRVDKQSGPSLNDYVYKYTLFNESDSLVKNTFKNYIVYNPSSKSSDDGLRFRTEFKFDRSISWFTSQMASAKVNLSNRKKAVDCLLEVRDARAPLTSSNFSITEHYPSHLPRLVILNKSDLTPMDSLKVVLCSTLTLRKLSNIKKFVVSHVHPRFPKLGFWLMVVGLPNVGKSSLIKSLKHHSFVEQWHSKVPLSQQETMRRTKPRVENKPGSTKMVDFFNICLKPKIYCFDTPGIMLPKYLITIILIYRMSNPEINLKLAALGCVDTSVAGEDYVADYILYRMNKVNLFTYVKTLELPGPCDDISKIAIHIANLIEIKWNSVDPSNCYKIFINQFRMGYFGKICLDDLSDVIKLGDLDDYTLSEPPNQFCSSIEAIHGL</sequence>
<proteinExistence type="predicted"/>
<dbReference type="InterPro" id="IPR006073">
    <property type="entry name" value="GTP-bd"/>
</dbReference>
<feature type="domain" description="G" evidence="3">
    <location>
        <begin position="175"/>
        <end position="249"/>
    </location>
</feature>
<dbReference type="AlphaFoldDB" id="A0A976SJ67"/>
<dbReference type="EMBL" id="CP056071">
    <property type="protein sequence ID" value="UVC49833.1"/>
    <property type="molecule type" value="Genomic_DNA"/>
</dbReference>
<name>A0A976SJ67_THEOR</name>
<accession>A0A976SJ67</accession>
<dbReference type="Proteomes" id="UP000244811">
    <property type="component" value="Chromosome 2"/>
</dbReference>
<evidence type="ECO:0000256" key="1">
    <source>
        <dbReference type="ARBA" id="ARBA00022741"/>
    </source>
</evidence>
<dbReference type="GO" id="GO:0005739">
    <property type="term" value="C:mitochondrion"/>
    <property type="evidence" value="ECO:0007669"/>
    <property type="project" value="TreeGrafter"/>
</dbReference>
<dbReference type="GO" id="GO:0032543">
    <property type="term" value="P:mitochondrial translation"/>
    <property type="evidence" value="ECO:0007669"/>
    <property type="project" value="TreeGrafter"/>
</dbReference>
<reference evidence="4" key="1">
    <citation type="submission" date="2022-07" db="EMBL/GenBank/DDBJ databases">
        <title>Evaluation of T. orientalis genome assembly methods using nanopore sequencing and analysis of variation between genomes.</title>
        <authorList>
            <person name="Yam J."/>
            <person name="Micallef M.L."/>
            <person name="Liu M."/>
            <person name="Djordjevic S.P."/>
            <person name="Bogema D.R."/>
            <person name="Jenkins C."/>
        </authorList>
    </citation>
    <scope>NUCLEOTIDE SEQUENCE</scope>
    <source>
        <strain evidence="4">Goon Nure</strain>
    </source>
</reference>
<dbReference type="GO" id="GO:0003924">
    <property type="term" value="F:GTPase activity"/>
    <property type="evidence" value="ECO:0007669"/>
    <property type="project" value="TreeGrafter"/>
</dbReference>
<organism evidence="4 5">
    <name type="scientific">Theileria orientalis</name>
    <dbReference type="NCBI Taxonomy" id="68886"/>
    <lineage>
        <taxon>Eukaryota</taxon>
        <taxon>Sar</taxon>
        <taxon>Alveolata</taxon>
        <taxon>Apicomplexa</taxon>
        <taxon>Aconoidasida</taxon>
        <taxon>Piroplasmida</taxon>
        <taxon>Theileriidae</taxon>
        <taxon>Theileria</taxon>
    </lineage>
</organism>
<dbReference type="Gene3D" id="1.10.1580.10">
    <property type="match status" value="1"/>
</dbReference>
<dbReference type="InterPro" id="IPR027417">
    <property type="entry name" value="P-loop_NTPase"/>
</dbReference>
<dbReference type="PANTHER" id="PTHR45782:SF4">
    <property type="entry name" value="MITOCHONDRIAL RIBOSOME-ASSOCIATED GTPASE 1"/>
    <property type="match status" value="1"/>
</dbReference>
<protein>
    <recommendedName>
        <fullName evidence="3">G domain-containing protein</fullName>
    </recommendedName>
</protein>
<evidence type="ECO:0000313" key="4">
    <source>
        <dbReference type="EMBL" id="UVC49833.1"/>
    </source>
</evidence>